<gene>
    <name evidence="1" type="ORF">EV146_107121</name>
</gene>
<name>A0A4R2BCG4_9BACI</name>
<dbReference type="Proteomes" id="UP000295689">
    <property type="component" value="Unassembled WGS sequence"/>
</dbReference>
<dbReference type="RefSeq" id="WP_132007176.1">
    <property type="nucleotide sequence ID" value="NZ_JABUHM010000005.1"/>
</dbReference>
<reference evidence="1 2" key="1">
    <citation type="journal article" date="2015" name="Stand. Genomic Sci.">
        <title>Genomic Encyclopedia of Bacterial and Archaeal Type Strains, Phase III: the genomes of soil and plant-associated and newly described type strains.</title>
        <authorList>
            <person name="Whitman W.B."/>
            <person name="Woyke T."/>
            <person name="Klenk H.P."/>
            <person name="Zhou Y."/>
            <person name="Lilburn T.G."/>
            <person name="Beck B.J."/>
            <person name="De Vos P."/>
            <person name="Vandamme P."/>
            <person name="Eisen J.A."/>
            <person name="Garrity G."/>
            <person name="Hugenholtz P."/>
            <person name="Kyrpides N.C."/>
        </authorList>
    </citation>
    <scope>NUCLEOTIDE SEQUENCE [LARGE SCALE GENOMIC DNA]</scope>
    <source>
        <strain evidence="1 2">CV53</strain>
    </source>
</reference>
<dbReference type="InterPro" id="IPR021338">
    <property type="entry name" value="DUF2953"/>
</dbReference>
<dbReference type="Pfam" id="PF11167">
    <property type="entry name" value="DUF2953"/>
    <property type="match status" value="1"/>
</dbReference>
<organism evidence="1 2">
    <name type="scientific">Mesobacillus foraminis</name>
    <dbReference type="NCBI Taxonomy" id="279826"/>
    <lineage>
        <taxon>Bacteria</taxon>
        <taxon>Bacillati</taxon>
        <taxon>Bacillota</taxon>
        <taxon>Bacilli</taxon>
        <taxon>Bacillales</taxon>
        <taxon>Bacillaceae</taxon>
        <taxon>Mesobacillus</taxon>
    </lineage>
</organism>
<comment type="caution">
    <text evidence="1">The sequence shown here is derived from an EMBL/GenBank/DDBJ whole genome shotgun (WGS) entry which is preliminary data.</text>
</comment>
<dbReference type="AlphaFoldDB" id="A0A4R2BCG4"/>
<accession>A0A4R2BCG4</accession>
<keyword evidence="2" id="KW-1185">Reference proteome</keyword>
<sequence length="226" mass="25474">MKWLLLLSLLALALIVVITVTKVKIIIYFYHGKDNDFINMEVKAWGGLIRYKKEIPMIAVDDDSPSLVFEEEAGLGPDEEPGETQEKQLEQDEVLKGFHDLKALLEHIVGMHVLVRQFLRKVTIKKLEWHTVIGIGDAASTAVLSGTVWAMKGGIIGLLSRYMRLAELPVVTVTPNFQQFMSQIQLKCIFQIRIGNAIWAGIKLIKYWRGGRPSFKTKPLSVLSSD</sequence>
<evidence type="ECO:0000313" key="2">
    <source>
        <dbReference type="Proteomes" id="UP000295689"/>
    </source>
</evidence>
<proteinExistence type="predicted"/>
<evidence type="ECO:0000313" key="1">
    <source>
        <dbReference type="EMBL" id="TCN24426.1"/>
    </source>
</evidence>
<protein>
    <submittedName>
        <fullName evidence="1">DUF2953 family protein</fullName>
    </submittedName>
</protein>
<dbReference type="EMBL" id="SLVV01000007">
    <property type="protein sequence ID" value="TCN24426.1"/>
    <property type="molecule type" value="Genomic_DNA"/>
</dbReference>